<proteinExistence type="inferred from homology"/>
<dbReference type="SUPFAM" id="SSF57802">
    <property type="entry name" value="Rubredoxin-like"/>
    <property type="match status" value="1"/>
</dbReference>
<dbReference type="GO" id="GO:0006537">
    <property type="term" value="P:glutamate biosynthetic process"/>
    <property type="evidence" value="ECO:0007669"/>
    <property type="project" value="InterPro"/>
</dbReference>
<comment type="similarity">
    <text evidence="1 3">Belongs to the glutamate synthase family.</text>
</comment>
<dbReference type="InterPro" id="IPR013785">
    <property type="entry name" value="Aldolase_TIM"/>
</dbReference>
<evidence type="ECO:0000259" key="4">
    <source>
        <dbReference type="PROSITE" id="PS50903"/>
    </source>
</evidence>
<name>A0A173ZYJ3_9FIRM</name>
<sequence length="476" mass="51599">MARFQCGVCGFVYDEEKEGKPFEDLKECPVCRQPASVFAPLKEAEEEAALTKEEAVSAESVDIGENRPKGLEYDPKYARQDSTCRYMKEIHEMAVSGKTIIDAMGTKMAMPNWDDILILGAQLNPPPLMEHDPVNITTVIGKRAKKPMVLDGPVYISHMSFGAMSKEMKVALAEGSAMARTAMCSGEGGILPEEKAAAYKYIFEYVPNKYSVTPENLQEADAIEIKIGQGTKPGMGGHLPGEKVTPEIAAIRNKPLGKDVISPSKFEDIRSKEDLRDLVTQLRLASDGRPIGIKIAAGRIEKDLEYCVFAEPDFITIDGRGGATGASPKLVRDSTSVPTVFALSRARKYLDEAGADIDLVITGGLRVSSDFAKAIAMGADAVAIASAGLIAAACQQYRICGSGNCPVGAATQDPELRKRFNVCAASARVGNFLKCSFEELKTYARITGHEDIHDMTVDDLCTINREISEFTDIRHA</sequence>
<dbReference type="RefSeq" id="WP_055653392.1">
    <property type="nucleotide sequence ID" value="NZ_CABIXC010000002.1"/>
</dbReference>
<dbReference type="InterPro" id="IPR024188">
    <property type="entry name" value="GltB"/>
</dbReference>
<dbReference type="Gene3D" id="3.20.20.70">
    <property type="entry name" value="Aldolase class I"/>
    <property type="match status" value="1"/>
</dbReference>
<evidence type="ECO:0000256" key="1">
    <source>
        <dbReference type="ARBA" id="ARBA00009716"/>
    </source>
</evidence>
<dbReference type="InterPro" id="IPR024934">
    <property type="entry name" value="Rubredoxin-like_dom"/>
</dbReference>
<organism evidence="5 6">
    <name type="scientific">Hungatella hathewayi</name>
    <dbReference type="NCBI Taxonomy" id="154046"/>
    <lineage>
        <taxon>Bacteria</taxon>
        <taxon>Bacillati</taxon>
        <taxon>Bacillota</taxon>
        <taxon>Clostridia</taxon>
        <taxon>Lachnospirales</taxon>
        <taxon>Lachnospiraceae</taxon>
        <taxon>Hungatella</taxon>
    </lineage>
</organism>
<evidence type="ECO:0000313" key="5">
    <source>
        <dbReference type="EMBL" id="CUN80953.1"/>
    </source>
</evidence>
<feature type="domain" description="Rubredoxin-like" evidence="4">
    <location>
        <begin position="1"/>
        <end position="41"/>
    </location>
</feature>
<dbReference type="PIRSF" id="PIRSF006429">
    <property type="entry name" value="GOGAT_lg_2"/>
    <property type="match status" value="1"/>
</dbReference>
<evidence type="ECO:0000256" key="3">
    <source>
        <dbReference type="PIRNR" id="PIRNR006429"/>
    </source>
</evidence>
<dbReference type="AlphaFoldDB" id="A0A173ZYJ3"/>
<dbReference type="GO" id="GO:0016041">
    <property type="term" value="F:glutamate synthase (ferredoxin) activity"/>
    <property type="evidence" value="ECO:0007669"/>
    <property type="project" value="UniProtKB-EC"/>
</dbReference>
<dbReference type="PIRSF" id="PIRSF500061">
    <property type="entry name" value="GOGAT_lg2_archl"/>
    <property type="match status" value="1"/>
</dbReference>
<dbReference type="EC" id="1.4.7.1" evidence="5"/>
<dbReference type="Pfam" id="PF01645">
    <property type="entry name" value="Glu_synthase"/>
    <property type="match status" value="1"/>
</dbReference>
<reference evidence="5 6" key="1">
    <citation type="submission" date="2015-09" db="EMBL/GenBank/DDBJ databases">
        <authorList>
            <consortium name="Pathogen Informatics"/>
        </authorList>
    </citation>
    <scope>NUCLEOTIDE SEQUENCE [LARGE SCALE GENOMIC DNA]</scope>
    <source>
        <strain evidence="5 6">2789STDY5608850</strain>
    </source>
</reference>
<dbReference type="InterPro" id="IPR043578">
    <property type="entry name" value="GltB_archl_type"/>
</dbReference>
<evidence type="ECO:0000256" key="2">
    <source>
        <dbReference type="ARBA" id="ARBA00023002"/>
    </source>
</evidence>
<dbReference type="PROSITE" id="PS50903">
    <property type="entry name" value="RUBREDOXIN_LIKE"/>
    <property type="match status" value="1"/>
</dbReference>
<accession>A0A173ZYJ3</accession>
<keyword evidence="2 5" id="KW-0560">Oxidoreductase</keyword>
<gene>
    <name evidence="5" type="primary">gltB1</name>
    <name evidence="5" type="ORF">ERS852407_01151</name>
</gene>
<dbReference type="EMBL" id="CYZE01000002">
    <property type="protein sequence ID" value="CUN80953.1"/>
    <property type="molecule type" value="Genomic_DNA"/>
</dbReference>
<dbReference type="CDD" id="cd02808">
    <property type="entry name" value="GltS_FMN"/>
    <property type="match status" value="1"/>
</dbReference>
<protein>
    <submittedName>
        <fullName evidence="5">Ferredoxin-dependent glutamate synthase GltB</fullName>
        <ecNumber evidence="5">1.4.7.1</ecNumber>
    </submittedName>
</protein>
<dbReference type="PANTHER" id="PTHR43819">
    <property type="entry name" value="ARCHAEAL-TYPE GLUTAMATE SYNTHASE [NADPH]"/>
    <property type="match status" value="1"/>
</dbReference>
<evidence type="ECO:0000313" key="6">
    <source>
        <dbReference type="Proteomes" id="UP000095651"/>
    </source>
</evidence>
<dbReference type="Gene3D" id="2.20.28.10">
    <property type="match status" value="1"/>
</dbReference>
<dbReference type="GO" id="GO:0005506">
    <property type="term" value="F:iron ion binding"/>
    <property type="evidence" value="ECO:0007669"/>
    <property type="project" value="InterPro"/>
</dbReference>
<dbReference type="Proteomes" id="UP000095651">
    <property type="component" value="Unassembled WGS sequence"/>
</dbReference>
<dbReference type="InterPro" id="IPR002932">
    <property type="entry name" value="Glu_synthdom"/>
</dbReference>
<dbReference type="SUPFAM" id="SSF51395">
    <property type="entry name" value="FMN-linked oxidoreductases"/>
    <property type="match status" value="1"/>
</dbReference>
<dbReference type="PANTHER" id="PTHR43819:SF1">
    <property type="entry name" value="ARCHAEAL-TYPE GLUTAMATE SYNTHASE [NADPH]"/>
    <property type="match status" value="1"/>
</dbReference>